<keyword evidence="2" id="KW-1185">Reference proteome</keyword>
<dbReference type="EMBL" id="LNYY01000021">
    <property type="protein sequence ID" value="KTD66922.1"/>
    <property type="molecule type" value="Genomic_DNA"/>
</dbReference>
<evidence type="ECO:0000313" key="1">
    <source>
        <dbReference type="EMBL" id="KTD66922.1"/>
    </source>
</evidence>
<dbReference type="RefSeq" id="WP_058511959.1">
    <property type="nucleotide sequence ID" value="NZ_LNYY01000021.1"/>
</dbReference>
<gene>
    <name evidence="1" type="ORF">Lste_3128</name>
</gene>
<protein>
    <submittedName>
        <fullName evidence="1">Uncharacterized protein</fullName>
    </submittedName>
</protein>
<dbReference type="PATRIC" id="fig|947033.5.peg.3320"/>
<reference evidence="1 2" key="1">
    <citation type="submission" date="2015-11" db="EMBL/GenBank/DDBJ databases">
        <title>Genomic analysis of 38 Legionella species identifies large and diverse effector repertoires.</title>
        <authorList>
            <person name="Burstein D."/>
            <person name="Amaro F."/>
            <person name="Zusman T."/>
            <person name="Lifshitz Z."/>
            <person name="Cohen O."/>
            <person name="Gilbert J.A."/>
            <person name="Pupko T."/>
            <person name="Shuman H.A."/>
            <person name="Segal G."/>
        </authorList>
    </citation>
    <scope>NUCLEOTIDE SEQUENCE [LARGE SCALE GENOMIC DNA]</scope>
    <source>
        <strain evidence="1 2">IMVS3376</strain>
    </source>
</reference>
<dbReference type="Proteomes" id="UP000054926">
    <property type="component" value="Unassembled WGS sequence"/>
</dbReference>
<organism evidence="1 2">
    <name type="scientific">Legionella steelei</name>
    <dbReference type="NCBI Taxonomy" id="947033"/>
    <lineage>
        <taxon>Bacteria</taxon>
        <taxon>Pseudomonadati</taxon>
        <taxon>Pseudomonadota</taxon>
        <taxon>Gammaproteobacteria</taxon>
        <taxon>Legionellales</taxon>
        <taxon>Legionellaceae</taxon>
        <taxon>Legionella</taxon>
    </lineage>
</organism>
<proteinExistence type="predicted"/>
<accession>A0A0W0ZD95</accession>
<evidence type="ECO:0000313" key="2">
    <source>
        <dbReference type="Proteomes" id="UP000054926"/>
    </source>
</evidence>
<dbReference type="AlphaFoldDB" id="A0A0W0ZD95"/>
<comment type="caution">
    <text evidence="1">The sequence shown here is derived from an EMBL/GenBank/DDBJ whole genome shotgun (WGS) entry which is preliminary data.</text>
</comment>
<name>A0A0W0ZD95_9GAMM</name>
<dbReference type="OrthoDB" id="9838229at2"/>
<sequence>MNNLFEQWNQGYKLFQLMPPLNSKILESFTIGTSPRFLANLDELDQFFRILTDKDQESFPYLKSEMANFENAEELLQRQMNILFELGYNTLDYMQKSFQIMEKEIQLLVEITQSKSEEKRLFNKDQEKRL</sequence>